<dbReference type="InterPro" id="IPR036894">
    <property type="entry name" value="YbaB-like_sf"/>
</dbReference>
<dbReference type="EMBL" id="RSEC01000039">
    <property type="protein sequence ID" value="RSD17789.1"/>
    <property type="molecule type" value="Genomic_DNA"/>
</dbReference>
<dbReference type="Pfam" id="PF02575">
    <property type="entry name" value="YbaB_DNA_bd"/>
    <property type="match status" value="1"/>
</dbReference>
<sequence>MAAEFEQLVTEFERFQSGIRNVDERFAGLGAMRQQLSELRAGASSPDGGVTVVTGPGGAVLDVKFTDAALAKGPQALSAALMATLREAVGEAARRQAVLVQEHLGDDHGLVDQVLETQAEAFGTTVEEMRSKLAEETPARERPAAPDDFSEERVLRPSDDAAPPPAPPSTGGSAGDTFLKNLFDEED</sequence>
<protein>
    <submittedName>
        <fullName evidence="2">YbaB/EbfC family DNA-binding protein</fullName>
    </submittedName>
</protein>
<dbReference type="OrthoDB" id="3630067at2"/>
<feature type="compositionally biased region" description="Basic and acidic residues" evidence="1">
    <location>
        <begin position="131"/>
        <end position="159"/>
    </location>
</feature>
<feature type="region of interest" description="Disordered" evidence="1">
    <location>
        <begin position="131"/>
        <end position="187"/>
    </location>
</feature>
<keyword evidence="2" id="KW-0238">DNA-binding</keyword>
<accession>A0A3R9DWX4</accession>
<name>A0A3R9DWX4_9PSEU</name>
<dbReference type="RefSeq" id="WP_125309986.1">
    <property type="nucleotide sequence ID" value="NZ_RSEC01000039.1"/>
</dbReference>
<dbReference type="SUPFAM" id="SSF82607">
    <property type="entry name" value="YbaB-like"/>
    <property type="match status" value="1"/>
</dbReference>
<reference evidence="2 3" key="1">
    <citation type="submission" date="2018-12" db="EMBL/GenBank/DDBJ databases">
        <title>Amycolatopsis eburnea sp. nov. actinomycete associate with arbuscular mycorrhiza fungal spore.</title>
        <authorList>
            <person name="Lumyong S."/>
            <person name="Chaiya L."/>
        </authorList>
    </citation>
    <scope>NUCLEOTIDE SEQUENCE [LARGE SCALE GENOMIC DNA]</scope>
    <source>
        <strain evidence="2 3">GLM-1</strain>
    </source>
</reference>
<dbReference type="Proteomes" id="UP000267081">
    <property type="component" value="Unassembled WGS sequence"/>
</dbReference>
<comment type="caution">
    <text evidence="2">The sequence shown here is derived from an EMBL/GenBank/DDBJ whole genome shotgun (WGS) entry which is preliminary data.</text>
</comment>
<gene>
    <name evidence="2" type="ORF">EIY87_18920</name>
</gene>
<dbReference type="AlphaFoldDB" id="A0A3R9DWX4"/>
<dbReference type="Gene3D" id="3.30.1310.10">
    <property type="entry name" value="Nucleoid-associated protein YbaB-like domain"/>
    <property type="match status" value="1"/>
</dbReference>
<keyword evidence="3" id="KW-1185">Reference proteome</keyword>
<evidence type="ECO:0000313" key="2">
    <source>
        <dbReference type="EMBL" id="RSD17789.1"/>
    </source>
</evidence>
<organism evidence="2 3">
    <name type="scientific">Amycolatopsis eburnea</name>
    <dbReference type="NCBI Taxonomy" id="2267691"/>
    <lineage>
        <taxon>Bacteria</taxon>
        <taxon>Bacillati</taxon>
        <taxon>Actinomycetota</taxon>
        <taxon>Actinomycetes</taxon>
        <taxon>Pseudonocardiales</taxon>
        <taxon>Pseudonocardiaceae</taxon>
        <taxon>Amycolatopsis</taxon>
    </lineage>
</organism>
<dbReference type="InterPro" id="IPR004401">
    <property type="entry name" value="YbaB/EbfC"/>
</dbReference>
<evidence type="ECO:0000313" key="3">
    <source>
        <dbReference type="Proteomes" id="UP000267081"/>
    </source>
</evidence>
<dbReference type="GO" id="GO:0003677">
    <property type="term" value="F:DNA binding"/>
    <property type="evidence" value="ECO:0007669"/>
    <property type="project" value="UniProtKB-KW"/>
</dbReference>
<evidence type="ECO:0000256" key="1">
    <source>
        <dbReference type="SAM" id="MobiDB-lite"/>
    </source>
</evidence>
<proteinExistence type="predicted"/>